<dbReference type="InterPro" id="IPR014752">
    <property type="entry name" value="Arrestin-like_C"/>
</dbReference>
<keyword evidence="3" id="KW-1185">Reference proteome</keyword>
<dbReference type="Proteomes" id="UP000799640">
    <property type="component" value="Unassembled WGS sequence"/>
</dbReference>
<dbReference type="EMBL" id="ML996699">
    <property type="protein sequence ID" value="KAF2398619.1"/>
    <property type="molecule type" value="Genomic_DNA"/>
</dbReference>
<protein>
    <recommendedName>
        <fullName evidence="1">LDB19 N-terminal domain-containing protein</fullName>
    </recommendedName>
</protein>
<dbReference type="OrthoDB" id="3832628at2759"/>
<reference evidence="2" key="1">
    <citation type="journal article" date="2020" name="Stud. Mycol.">
        <title>101 Dothideomycetes genomes: a test case for predicting lifestyles and emergence of pathogens.</title>
        <authorList>
            <person name="Haridas S."/>
            <person name="Albert R."/>
            <person name="Binder M."/>
            <person name="Bloem J."/>
            <person name="Labutti K."/>
            <person name="Salamov A."/>
            <person name="Andreopoulos B."/>
            <person name="Baker S."/>
            <person name="Barry K."/>
            <person name="Bills G."/>
            <person name="Bluhm B."/>
            <person name="Cannon C."/>
            <person name="Castanera R."/>
            <person name="Culley D."/>
            <person name="Daum C."/>
            <person name="Ezra D."/>
            <person name="Gonzalez J."/>
            <person name="Henrissat B."/>
            <person name="Kuo A."/>
            <person name="Liang C."/>
            <person name="Lipzen A."/>
            <person name="Lutzoni F."/>
            <person name="Magnuson J."/>
            <person name="Mondo S."/>
            <person name="Nolan M."/>
            <person name="Ohm R."/>
            <person name="Pangilinan J."/>
            <person name="Park H.-J."/>
            <person name="Ramirez L."/>
            <person name="Alfaro M."/>
            <person name="Sun H."/>
            <person name="Tritt A."/>
            <person name="Yoshinaga Y."/>
            <person name="Zwiers L.-H."/>
            <person name="Turgeon B."/>
            <person name="Goodwin S."/>
            <person name="Spatafora J."/>
            <person name="Crous P."/>
            <person name="Grigoriev I."/>
        </authorList>
    </citation>
    <scope>NUCLEOTIDE SEQUENCE</scope>
    <source>
        <strain evidence="2">CBS 262.69</strain>
    </source>
</reference>
<sequence length="459" mass="49938">MDHIKRHNLGSILHIDSKKSASPTLSANRPAKLNIVVESPPLVSFNPPEQSSGALFSAQVQVTVTHPNVEITSFELQLVQVTTIKKPVHVHCPDCSTKTTELKKWTFASESEPLRLARGEHPFPFSYLFPGNLPASTQAGLATLGYVLLATAKTTTGEILTYSRPVQLSRAVIPGPEKHSVRVFPPTNLTASVTMAPVVHLFGDIPISMRLSGISTRSTHHTLYWRLRKLSWRIEEHQKMTSPACPKHAPKLGAKSLVHDDVRTVGEREVKFDKNPWKSDFAAGEIDAEFVAALNPAKKPVCDVDAPNGLSVSHNLVIEMVVAEECSSVRRPGPPVATGGARILRMQFRVIVTERAGLGVSWDEETPPTYQDVPESPPSYNTGHAIEYDIAELDGHVEDFHLGEPIAGAALPRYVREASDSGSARSASSASAERPVIRLEVEDLMLGPEGPGRDEAVEG</sequence>
<evidence type="ECO:0000313" key="2">
    <source>
        <dbReference type="EMBL" id="KAF2398619.1"/>
    </source>
</evidence>
<dbReference type="InterPro" id="IPR024391">
    <property type="entry name" value="LDB19_N"/>
</dbReference>
<dbReference type="AlphaFoldDB" id="A0A6G1HS05"/>
<evidence type="ECO:0000259" key="1">
    <source>
        <dbReference type="Pfam" id="PF13002"/>
    </source>
</evidence>
<dbReference type="Pfam" id="PF13002">
    <property type="entry name" value="LDB19"/>
    <property type="match status" value="1"/>
</dbReference>
<dbReference type="Gene3D" id="2.60.40.640">
    <property type="match status" value="1"/>
</dbReference>
<name>A0A6G1HS05_9PEZI</name>
<gene>
    <name evidence="2" type="ORF">EJ06DRAFT_479737</name>
</gene>
<feature type="domain" description="LDB19 N-terminal" evidence="1">
    <location>
        <begin position="75"/>
        <end position="251"/>
    </location>
</feature>
<organism evidence="2 3">
    <name type="scientific">Trichodelitschia bisporula</name>
    <dbReference type="NCBI Taxonomy" id="703511"/>
    <lineage>
        <taxon>Eukaryota</taxon>
        <taxon>Fungi</taxon>
        <taxon>Dikarya</taxon>
        <taxon>Ascomycota</taxon>
        <taxon>Pezizomycotina</taxon>
        <taxon>Dothideomycetes</taxon>
        <taxon>Dothideomycetes incertae sedis</taxon>
        <taxon>Phaeotrichales</taxon>
        <taxon>Phaeotrichaceae</taxon>
        <taxon>Trichodelitschia</taxon>
    </lineage>
</organism>
<proteinExistence type="predicted"/>
<evidence type="ECO:0000313" key="3">
    <source>
        <dbReference type="Proteomes" id="UP000799640"/>
    </source>
</evidence>
<accession>A0A6G1HS05</accession>